<evidence type="ECO:0000313" key="3">
    <source>
        <dbReference type="EMBL" id="SDD93113.1"/>
    </source>
</evidence>
<dbReference type="STRING" id="1391627.SAMN05216464_10375"/>
<proteinExistence type="predicted"/>
<evidence type="ECO:0000256" key="1">
    <source>
        <dbReference type="SAM" id="MobiDB-lite"/>
    </source>
</evidence>
<evidence type="ECO:0000313" key="4">
    <source>
        <dbReference type="Proteomes" id="UP000199072"/>
    </source>
</evidence>
<feature type="compositionally biased region" description="Gly residues" evidence="1">
    <location>
        <begin position="227"/>
        <end position="244"/>
    </location>
</feature>
<name>A0A1G6YSU3_9SPHI</name>
<organism evidence="3 4">
    <name type="scientific">Mucilaginibacter pineti</name>
    <dbReference type="NCBI Taxonomy" id="1391627"/>
    <lineage>
        <taxon>Bacteria</taxon>
        <taxon>Pseudomonadati</taxon>
        <taxon>Bacteroidota</taxon>
        <taxon>Sphingobacteriia</taxon>
        <taxon>Sphingobacteriales</taxon>
        <taxon>Sphingobacteriaceae</taxon>
        <taxon>Mucilaginibacter</taxon>
    </lineage>
</organism>
<sequence>MKKLVILSAIAMSGLLYNKANAQISINLGFHIPVHRVYVPAPRPVVVEQAPVYDDENVQADYTDNGDDYYYLPEVEAYYSLSGNCYYYNDGSRWVTCAYLPGAYRNYDWRTAVRYEVRGSRPYLRNDVYRSRWGGYAGDRGNWGHRFDRRYDGGYAYRGRQDNRFDNRGWDRGNRNNDRGNWGQRPAARNQGNWGGRPNNGNQNHGNWGGGQPNHDNGGGRDHNNGNGNGNWGGGDHGNHGNNGGSQPSNNRGGGQDRGSRGNEHFAANRGFGARH</sequence>
<keyword evidence="4" id="KW-1185">Reference proteome</keyword>
<protein>
    <recommendedName>
        <fullName evidence="5">YXWGXW repeat-containing protein</fullName>
    </recommendedName>
</protein>
<feature type="signal peptide" evidence="2">
    <location>
        <begin position="1"/>
        <end position="22"/>
    </location>
</feature>
<dbReference type="Proteomes" id="UP000199072">
    <property type="component" value="Unassembled WGS sequence"/>
</dbReference>
<dbReference type="EMBL" id="FNAI01000003">
    <property type="protein sequence ID" value="SDD93113.1"/>
    <property type="molecule type" value="Genomic_DNA"/>
</dbReference>
<gene>
    <name evidence="3" type="ORF">SAMN05216464_10375</name>
</gene>
<dbReference type="AlphaFoldDB" id="A0A1G6YSU3"/>
<feature type="chain" id="PRO_5011660610" description="YXWGXW repeat-containing protein" evidence="2">
    <location>
        <begin position="23"/>
        <end position="276"/>
    </location>
</feature>
<dbReference type="OrthoDB" id="799522at2"/>
<dbReference type="RefSeq" id="WP_091147733.1">
    <property type="nucleotide sequence ID" value="NZ_FNAI01000003.1"/>
</dbReference>
<feature type="region of interest" description="Disordered" evidence="1">
    <location>
        <begin position="162"/>
        <end position="276"/>
    </location>
</feature>
<accession>A0A1G6YSU3</accession>
<evidence type="ECO:0000256" key="2">
    <source>
        <dbReference type="SAM" id="SignalP"/>
    </source>
</evidence>
<keyword evidence="2" id="KW-0732">Signal</keyword>
<feature type="compositionally biased region" description="Low complexity" evidence="1">
    <location>
        <begin position="196"/>
        <end position="206"/>
    </location>
</feature>
<feature type="compositionally biased region" description="Basic and acidic residues" evidence="1">
    <location>
        <begin position="162"/>
        <end position="178"/>
    </location>
</feature>
<reference evidence="3 4" key="1">
    <citation type="submission" date="2016-10" db="EMBL/GenBank/DDBJ databases">
        <authorList>
            <person name="de Groot N.N."/>
        </authorList>
    </citation>
    <scope>NUCLEOTIDE SEQUENCE [LARGE SCALE GENOMIC DNA]</scope>
    <source>
        <strain evidence="3 4">47C3B</strain>
    </source>
</reference>
<evidence type="ECO:0008006" key="5">
    <source>
        <dbReference type="Google" id="ProtNLM"/>
    </source>
</evidence>